<comment type="subcellular location">
    <subcellularLocation>
        <location evidence="1">Cell membrane</location>
    </subcellularLocation>
</comment>
<dbReference type="Proteomes" id="UP000256485">
    <property type="component" value="Unassembled WGS sequence"/>
</dbReference>
<sequence length="429" mass="45515">MAAVREQPISAPPRRPGAQARATQASARPRRAPARLVRTYPGAHLGPVPVAPLVAWQVGLGLVAVGLSTGGWVLVTSVVVLLVIAVLTVVWWNGRPLWRWLRVWLAFRARNTRATVAPPHDPGLAPLREWLPHFELASLPGRRGGRPVGVAHDGSGYVVLLGPDREDLIASADPVAIPLGALATLAEAEGVRLASAQVVMRVLPAPAPSLGPYGAQLGSSYYEISQGITPAVMSWWVALRLEPGRGGTAATLDGDTVDAVRRALRAIAGRATKVLSSSGLPCRPLEESELRDVLTLTLNVDPHYTPMSRRERRTAETWRGWSCDGVAHVAGWVRGVPQTGLPALSKVLAAMAGLPVLSATASLTLTWTPENTVRCSSFVRVTAENAKTARRSFHELSRLAGRSKVGLLRLDGEQLPGVLATVPLGGGAL</sequence>
<feature type="compositionally biased region" description="Low complexity" evidence="7">
    <location>
        <begin position="16"/>
        <end position="27"/>
    </location>
</feature>
<evidence type="ECO:0000256" key="6">
    <source>
        <dbReference type="ARBA" id="ARBA00023136"/>
    </source>
</evidence>
<feature type="domain" description="Type VII secretion system protein EccE" evidence="9">
    <location>
        <begin position="230"/>
        <end position="332"/>
    </location>
</feature>
<evidence type="ECO:0000259" key="9">
    <source>
        <dbReference type="Pfam" id="PF11203"/>
    </source>
</evidence>
<evidence type="ECO:0000256" key="1">
    <source>
        <dbReference type="ARBA" id="ARBA00004236"/>
    </source>
</evidence>
<evidence type="ECO:0000256" key="8">
    <source>
        <dbReference type="SAM" id="Phobius"/>
    </source>
</evidence>
<keyword evidence="3" id="KW-1003">Cell membrane</keyword>
<evidence type="ECO:0000256" key="4">
    <source>
        <dbReference type="ARBA" id="ARBA00022692"/>
    </source>
</evidence>
<dbReference type="RefSeq" id="WP_115850186.1">
    <property type="nucleotide sequence ID" value="NZ_QTUC01000001.1"/>
</dbReference>
<keyword evidence="6 8" id="KW-0472">Membrane</keyword>
<gene>
    <name evidence="10" type="ORF">DFJ64_1978</name>
</gene>
<comment type="caution">
    <text evidence="10">The sequence shown here is derived from an EMBL/GenBank/DDBJ whole genome shotgun (WGS) entry which is preliminary data.</text>
</comment>
<keyword evidence="5 8" id="KW-1133">Transmembrane helix</keyword>
<keyword evidence="11" id="KW-1185">Reference proteome</keyword>
<evidence type="ECO:0000313" key="10">
    <source>
        <dbReference type="EMBL" id="REF36565.1"/>
    </source>
</evidence>
<keyword evidence="4 8" id="KW-0812">Transmembrane</keyword>
<dbReference type="InterPro" id="IPR050051">
    <property type="entry name" value="EccE_dom"/>
</dbReference>
<accession>A0A3D9VBY4</accession>
<evidence type="ECO:0000256" key="3">
    <source>
        <dbReference type="ARBA" id="ARBA00022475"/>
    </source>
</evidence>
<dbReference type="Pfam" id="PF11203">
    <property type="entry name" value="EccE"/>
    <property type="match status" value="1"/>
</dbReference>
<organism evidence="10 11">
    <name type="scientific">Thermasporomyces composti</name>
    <dbReference type="NCBI Taxonomy" id="696763"/>
    <lineage>
        <taxon>Bacteria</taxon>
        <taxon>Bacillati</taxon>
        <taxon>Actinomycetota</taxon>
        <taxon>Actinomycetes</taxon>
        <taxon>Propionibacteriales</taxon>
        <taxon>Nocardioidaceae</taxon>
        <taxon>Thermasporomyces</taxon>
    </lineage>
</organism>
<reference evidence="10 11" key="1">
    <citation type="submission" date="2018-08" db="EMBL/GenBank/DDBJ databases">
        <title>Sequencing the genomes of 1000 actinobacteria strains.</title>
        <authorList>
            <person name="Klenk H.-P."/>
        </authorList>
    </citation>
    <scope>NUCLEOTIDE SEQUENCE [LARGE SCALE GENOMIC DNA]</scope>
    <source>
        <strain evidence="10 11">DSM 22891</strain>
    </source>
</reference>
<feature type="transmembrane region" description="Helical" evidence="8">
    <location>
        <begin position="71"/>
        <end position="92"/>
    </location>
</feature>
<evidence type="ECO:0000256" key="5">
    <source>
        <dbReference type="ARBA" id="ARBA00022989"/>
    </source>
</evidence>
<dbReference type="EMBL" id="QTUC01000001">
    <property type="protein sequence ID" value="REF36565.1"/>
    <property type="molecule type" value="Genomic_DNA"/>
</dbReference>
<name>A0A3D9VBY4_THECX</name>
<dbReference type="GO" id="GO:0005886">
    <property type="term" value="C:plasma membrane"/>
    <property type="evidence" value="ECO:0007669"/>
    <property type="project" value="UniProtKB-SubCell"/>
</dbReference>
<feature type="transmembrane region" description="Helical" evidence="8">
    <location>
        <begin position="45"/>
        <end position="65"/>
    </location>
</feature>
<evidence type="ECO:0000313" key="11">
    <source>
        <dbReference type="Proteomes" id="UP000256485"/>
    </source>
</evidence>
<comment type="similarity">
    <text evidence="2">Belongs to the EccE family.</text>
</comment>
<feature type="region of interest" description="Disordered" evidence="7">
    <location>
        <begin position="1"/>
        <end position="31"/>
    </location>
</feature>
<dbReference type="AlphaFoldDB" id="A0A3D9VBY4"/>
<protein>
    <submittedName>
        <fullName evidence="10">Type VII secretion protein EccE</fullName>
    </submittedName>
</protein>
<evidence type="ECO:0000256" key="2">
    <source>
        <dbReference type="ARBA" id="ARBA00007759"/>
    </source>
</evidence>
<dbReference type="OrthoDB" id="3813742at2"/>
<proteinExistence type="inferred from homology"/>
<dbReference type="InterPro" id="IPR021368">
    <property type="entry name" value="T7SS_EccE"/>
</dbReference>
<dbReference type="NCBIfam" id="TIGR03923">
    <property type="entry name" value="T7SS_EccE"/>
    <property type="match status" value="1"/>
</dbReference>
<evidence type="ECO:0000256" key="7">
    <source>
        <dbReference type="SAM" id="MobiDB-lite"/>
    </source>
</evidence>